<dbReference type="RefSeq" id="WP_200085245.1">
    <property type="nucleotide sequence ID" value="NZ_CP054706.1"/>
</dbReference>
<name>A0A7T7CGC5_9BACI</name>
<evidence type="ECO:0000313" key="1">
    <source>
        <dbReference type="EMBL" id="QQK80879.1"/>
    </source>
</evidence>
<proteinExistence type="predicted"/>
<dbReference type="Proteomes" id="UP000595349">
    <property type="component" value="Chromosome"/>
</dbReference>
<dbReference type="EMBL" id="CP054706">
    <property type="protein sequence ID" value="QQK80879.1"/>
    <property type="molecule type" value="Genomic_DNA"/>
</dbReference>
<organism evidence="1 2">
    <name type="scientific">Salicibibacter cibi</name>
    <dbReference type="NCBI Taxonomy" id="2743001"/>
    <lineage>
        <taxon>Bacteria</taxon>
        <taxon>Bacillati</taxon>
        <taxon>Bacillota</taxon>
        <taxon>Bacilli</taxon>
        <taxon>Bacillales</taxon>
        <taxon>Bacillaceae</taxon>
        <taxon>Salicibibacter</taxon>
    </lineage>
</organism>
<accession>A0A7T7CGC5</accession>
<protein>
    <submittedName>
        <fullName evidence="1">Uncharacterized protein</fullName>
    </submittedName>
</protein>
<sequence length="72" mass="7667">MQGNPSYKQKTLALLATHGGTVLQWRDSSGKTDVSSPRSAFSEEACPFVRGKRSHGSGIPVSADSCKLFSIP</sequence>
<gene>
    <name evidence="1" type="ORF">HUG20_13910</name>
</gene>
<keyword evidence="2" id="KW-1185">Reference proteome</keyword>
<evidence type="ECO:0000313" key="2">
    <source>
        <dbReference type="Proteomes" id="UP000595349"/>
    </source>
</evidence>
<dbReference type="AlphaFoldDB" id="A0A7T7CGC5"/>
<reference evidence="1 2" key="1">
    <citation type="submission" date="2020-06" db="EMBL/GenBank/DDBJ databases">
        <title>Genomic analysis of Salicibibacter sp. NKC21-4.</title>
        <authorList>
            <person name="Oh Y.J."/>
        </authorList>
    </citation>
    <scope>NUCLEOTIDE SEQUENCE [LARGE SCALE GENOMIC DNA]</scope>
    <source>
        <strain evidence="1 2">NKC21-4</strain>
    </source>
</reference>
<dbReference type="KEGG" id="scib:HUG20_13910"/>